<dbReference type="Pfam" id="PF00125">
    <property type="entry name" value="Histone"/>
    <property type="match status" value="1"/>
</dbReference>
<reference evidence="4" key="1">
    <citation type="journal article" date="2017" name="Mol. Biol. Evol.">
        <title>Recurrent gene duplication leads to diverse repertoires of centromeric histones in Drosophila species.</title>
        <authorList>
            <person name="Kursel L.E."/>
            <person name="Malik H.S."/>
        </authorList>
    </citation>
    <scope>NUCLEOTIDE SEQUENCE</scope>
    <source>
        <strain evidence="4">14028-0681.00</strain>
    </source>
</reference>
<comment type="similarity">
    <text evidence="1">Belongs to the histone H3 family.</text>
</comment>
<gene>
    <name evidence="4" type="primary">Cid3</name>
</gene>
<dbReference type="AlphaFoldDB" id="A0A1V0HRR8"/>
<dbReference type="SMART" id="SM00428">
    <property type="entry name" value="H3"/>
    <property type="match status" value="1"/>
</dbReference>
<proteinExistence type="inferred from homology"/>
<dbReference type="GO" id="GO:0003677">
    <property type="term" value="F:DNA binding"/>
    <property type="evidence" value="ECO:0007669"/>
    <property type="project" value="InterPro"/>
</dbReference>
<feature type="compositionally biased region" description="Basic and acidic residues" evidence="2">
    <location>
        <begin position="62"/>
        <end position="73"/>
    </location>
</feature>
<feature type="domain" description="Core Histone H2A/H2B/H3" evidence="3">
    <location>
        <begin position="110"/>
        <end position="195"/>
    </location>
</feature>
<organism evidence="4">
    <name type="scientific">Drosophila serrata</name>
    <name type="common">Fruit fly</name>
    <dbReference type="NCBI Taxonomy" id="7274"/>
    <lineage>
        <taxon>Eukaryota</taxon>
        <taxon>Metazoa</taxon>
        <taxon>Ecdysozoa</taxon>
        <taxon>Arthropoda</taxon>
        <taxon>Hexapoda</taxon>
        <taxon>Insecta</taxon>
        <taxon>Pterygota</taxon>
        <taxon>Neoptera</taxon>
        <taxon>Endopterygota</taxon>
        <taxon>Diptera</taxon>
        <taxon>Brachycera</taxon>
        <taxon>Muscomorpha</taxon>
        <taxon>Ephydroidea</taxon>
        <taxon>Drosophilidae</taxon>
        <taxon>Drosophila</taxon>
        <taxon>Sophophora</taxon>
    </lineage>
</organism>
<name>A0A1V0HRR8_DROSR</name>
<feature type="region of interest" description="Disordered" evidence="2">
    <location>
        <begin position="1"/>
        <end position="111"/>
    </location>
</feature>
<dbReference type="SUPFAM" id="SSF47113">
    <property type="entry name" value="Histone-fold"/>
    <property type="match status" value="1"/>
</dbReference>
<accession>A0A1V0HRR8</accession>
<dbReference type="EMBL" id="KY124448">
    <property type="protein sequence ID" value="ARC76728.1"/>
    <property type="molecule type" value="Genomic_DNA"/>
</dbReference>
<dbReference type="PANTHER" id="PTHR45810:SF1">
    <property type="entry name" value="HISTONE H3-LIKE CENTROMERIC PROTEIN A"/>
    <property type="match status" value="1"/>
</dbReference>
<protein>
    <submittedName>
        <fullName evidence="4">Cid3</fullName>
    </submittedName>
</protein>
<evidence type="ECO:0000256" key="2">
    <source>
        <dbReference type="SAM" id="MobiDB-lite"/>
    </source>
</evidence>
<sequence length="203" mass="23264">MAQPTSHQDEGDSNDESSIFRSPEASENDTDYGLEFSTGRLISQNANNRRSSTLRSGSSHTNRNEEHQEDQDNRPSTSRSRQTRQNSGRGEAAGASSRRKQRNPVSRANRMDREIRRLRACTVPLIPRLPFARLVRELIMKYTNSQVRITESALGVLQESSELYLTHRLGDSYMLTRHRGRVTLELRDMVLMAYIMDITHNRS</sequence>
<dbReference type="Gene3D" id="1.10.20.10">
    <property type="entry name" value="Histone, subunit A"/>
    <property type="match status" value="1"/>
</dbReference>
<feature type="compositionally biased region" description="Polar residues" evidence="2">
    <location>
        <begin position="40"/>
        <end position="61"/>
    </location>
</feature>
<dbReference type="GO" id="GO:0046982">
    <property type="term" value="F:protein heterodimerization activity"/>
    <property type="evidence" value="ECO:0007669"/>
    <property type="project" value="InterPro"/>
</dbReference>
<dbReference type="InterPro" id="IPR000164">
    <property type="entry name" value="Histone_H3/CENP-A"/>
</dbReference>
<evidence type="ECO:0000259" key="3">
    <source>
        <dbReference type="Pfam" id="PF00125"/>
    </source>
</evidence>
<dbReference type="PANTHER" id="PTHR45810">
    <property type="entry name" value="HISTONE H3.2"/>
    <property type="match status" value="1"/>
</dbReference>
<evidence type="ECO:0000256" key="1">
    <source>
        <dbReference type="ARBA" id="ARBA00010343"/>
    </source>
</evidence>
<dbReference type="GO" id="GO:0030527">
    <property type="term" value="F:structural constituent of chromatin"/>
    <property type="evidence" value="ECO:0007669"/>
    <property type="project" value="InterPro"/>
</dbReference>
<dbReference type="GO" id="GO:0000786">
    <property type="term" value="C:nucleosome"/>
    <property type="evidence" value="ECO:0007669"/>
    <property type="project" value="InterPro"/>
</dbReference>
<dbReference type="InterPro" id="IPR009072">
    <property type="entry name" value="Histone-fold"/>
</dbReference>
<feature type="compositionally biased region" description="Low complexity" evidence="2">
    <location>
        <begin position="74"/>
        <end position="90"/>
    </location>
</feature>
<evidence type="ECO:0000313" key="4">
    <source>
        <dbReference type="EMBL" id="ARC76728.1"/>
    </source>
</evidence>
<dbReference type="InterPro" id="IPR007125">
    <property type="entry name" value="H2A/H2B/H3"/>
</dbReference>